<accession>A0A2K8KRY5</accession>
<comment type="similarity">
    <text evidence="1">Belongs to the transposase 8 family.</text>
</comment>
<evidence type="ECO:0000313" key="4">
    <source>
        <dbReference type="Proteomes" id="UP000229757"/>
    </source>
</evidence>
<organism evidence="3 4">
    <name type="scientific">Reinekea forsetii</name>
    <dbReference type="NCBI Taxonomy" id="1336806"/>
    <lineage>
        <taxon>Bacteria</taxon>
        <taxon>Pseudomonadati</taxon>
        <taxon>Pseudomonadota</taxon>
        <taxon>Gammaproteobacteria</taxon>
        <taxon>Oceanospirillales</taxon>
        <taxon>Saccharospirillaceae</taxon>
        <taxon>Reinekea</taxon>
    </lineage>
</organism>
<dbReference type="GO" id="GO:0006313">
    <property type="term" value="P:DNA transposition"/>
    <property type="evidence" value="ECO:0007669"/>
    <property type="project" value="InterPro"/>
</dbReference>
<dbReference type="InterPro" id="IPR002514">
    <property type="entry name" value="Transposase_8"/>
</dbReference>
<proteinExistence type="inferred from homology"/>
<name>A0A2K8KRY5_9GAMM</name>
<dbReference type="KEGG" id="rfo:REIFOR_01485"/>
<gene>
    <name evidence="3" type="ORF">REIFOR_01485</name>
</gene>
<dbReference type="GO" id="GO:0003677">
    <property type="term" value="F:DNA binding"/>
    <property type="evidence" value="ECO:0007669"/>
    <property type="project" value="InterPro"/>
</dbReference>
<dbReference type="EMBL" id="CP011797">
    <property type="protein sequence ID" value="ATX76631.1"/>
    <property type="molecule type" value="Genomic_DNA"/>
</dbReference>
<dbReference type="AlphaFoldDB" id="A0A2K8KRY5"/>
<dbReference type="InterPro" id="IPR009057">
    <property type="entry name" value="Homeodomain-like_sf"/>
</dbReference>
<evidence type="ECO:0000256" key="1">
    <source>
        <dbReference type="ARBA" id="ARBA00009964"/>
    </source>
</evidence>
<protein>
    <submittedName>
        <fullName evidence="3">Transposase, IS3 family</fullName>
    </submittedName>
</protein>
<evidence type="ECO:0000313" key="3">
    <source>
        <dbReference type="EMBL" id="ATX76631.1"/>
    </source>
</evidence>
<keyword evidence="4" id="KW-1185">Reference proteome</keyword>
<dbReference type="GO" id="GO:0004803">
    <property type="term" value="F:transposase activity"/>
    <property type="evidence" value="ECO:0007669"/>
    <property type="project" value="InterPro"/>
</dbReference>
<dbReference type="Gene3D" id="1.10.10.60">
    <property type="entry name" value="Homeodomain-like"/>
    <property type="match status" value="1"/>
</dbReference>
<dbReference type="Pfam" id="PF01527">
    <property type="entry name" value="HTH_Tnp_1"/>
    <property type="match status" value="1"/>
</dbReference>
<dbReference type="SUPFAM" id="SSF46689">
    <property type="entry name" value="Homeodomain-like"/>
    <property type="match status" value="1"/>
</dbReference>
<evidence type="ECO:0000256" key="2">
    <source>
        <dbReference type="SAM" id="Coils"/>
    </source>
</evidence>
<sequence>MGKKRRSFSTEFKHEAAFLVVDQGYSMTEASRSLDVGETGLRRWVDQLKAERGGITPVSKALTPDQQRIQELEARVNRLEREKIILKKAWYGIPAALLMSVEWNRKN</sequence>
<feature type="coiled-coil region" evidence="2">
    <location>
        <begin position="62"/>
        <end position="89"/>
    </location>
</feature>
<keyword evidence="2" id="KW-0175">Coiled coil</keyword>
<dbReference type="OrthoDB" id="9810995at2"/>
<reference evidence="3 4" key="1">
    <citation type="journal article" date="2017" name="Environ. Microbiol.">
        <title>Genomic and physiological analyses of 'Reinekea forsetii' reveal a versatile opportunistic lifestyle during spring algae blooms.</title>
        <authorList>
            <person name="Avci B."/>
            <person name="Hahnke R.L."/>
            <person name="Chafee M."/>
            <person name="Fischer T."/>
            <person name="Gruber-Vodicka H."/>
            <person name="Tegetmeyer H.E."/>
            <person name="Harder J."/>
            <person name="Fuchs B.M."/>
            <person name="Amann R.I."/>
            <person name="Teeling H."/>
        </authorList>
    </citation>
    <scope>NUCLEOTIDE SEQUENCE [LARGE SCALE GENOMIC DNA]</scope>
    <source>
        <strain evidence="3 4">Hel1_31_D35</strain>
    </source>
</reference>
<dbReference type="Proteomes" id="UP000229757">
    <property type="component" value="Chromosome"/>
</dbReference>